<comment type="caution">
    <text evidence="14">The sequence shown here is derived from an EMBL/GenBank/DDBJ whole genome shotgun (WGS) entry which is preliminary data.</text>
</comment>
<gene>
    <name evidence="14" type="ORF">V1264_015210</name>
</gene>
<dbReference type="EMBL" id="JBAMIC010000004">
    <property type="protein sequence ID" value="KAK7107259.1"/>
    <property type="molecule type" value="Genomic_DNA"/>
</dbReference>
<evidence type="ECO:0000313" key="15">
    <source>
        <dbReference type="Proteomes" id="UP001374579"/>
    </source>
</evidence>
<evidence type="ECO:0000256" key="10">
    <source>
        <dbReference type="SAM" id="Phobius"/>
    </source>
</evidence>
<evidence type="ECO:0000259" key="12">
    <source>
        <dbReference type="PROSITE" id="PS50287"/>
    </source>
</evidence>
<keyword evidence="6 10" id="KW-0472">Membrane</keyword>
<feature type="transmembrane region" description="Helical" evidence="10">
    <location>
        <begin position="477"/>
        <end position="496"/>
    </location>
</feature>
<feature type="chain" id="PRO_5043037075" evidence="11">
    <location>
        <begin position="21"/>
        <end position="497"/>
    </location>
</feature>
<feature type="domain" description="SRCR" evidence="12">
    <location>
        <begin position="25"/>
        <end position="135"/>
    </location>
</feature>
<dbReference type="SUPFAM" id="SSF56487">
    <property type="entry name" value="SRCR-like"/>
    <property type="match status" value="1"/>
</dbReference>
<feature type="domain" description="ZP" evidence="13">
    <location>
        <begin position="123"/>
        <end position="383"/>
    </location>
</feature>
<evidence type="ECO:0000256" key="8">
    <source>
        <dbReference type="ARBA" id="ARBA00023180"/>
    </source>
</evidence>
<organism evidence="14 15">
    <name type="scientific">Littorina saxatilis</name>
    <dbReference type="NCBI Taxonomy" id="31220"/>
    <lineage>
        <taxon>Eukaryota</taxon>
        <taxon>Metazoa</taxon>
        <taxon>Spiralia</taxon>
        <taxon>Lophotrochozoa</taxon>
        <taxon>Mollusca</taxon>
        <taxon>Gastropoda</taxon>
        <taxon>Caenogastropoda</taxon>
        <taxon>Littorinimorpha</taxon>
        <taxon>Littorinoidea</taxon>
        <taxon>Littorinidae</taxon>
        <taxon>Littorina</taxon>
    </lineage>
</organism>
<dbReference type="PANTHER" id="PTHR14002">
    <property type="entry name" value="ENDOGLIN/TGF-BETA RECEPTOR TYPE III"/>
    <property type="match status" value="1"/>
</dbReference>
<evidence type="ECO:0000256" key="6">
    <source>
        <dbReference type="ARBA" id="ARBA00023136"/>
    </source>
</evidence>
<dbReference type="AlphaFoldDB" id="A0AAN9BLQ5"/>
<dbReference type="InterPro" id="IPR001190">
    <property type="entry name" value="SRCR"/>
</dbReference>
<evidence type="ECO:0000256" key="7">
    <source>
        <dbReference type="ARBA" id="ARBA00023157"/>
    </source>
</evidence>
<dbReference type="SMART" id="SM00202">
    <property type="entry name" value="SR"/>
    <property type="match status" value="1"/>
</dbReference>
<dbReference type="InterPro" id="IPR036772">
    <property type="entry name" value="SRCR-like_dom_sf"/>
</dbReference>
<evidence type="ECO:0000259" key="13">
    <source>
        <dbReference type="PROSITE" id="PS51034"/>
    </source>
</evidence>
<evidence type="ECO:0000256" key="9">
    <source>
        <dbReference type="PROSITE-ProRule" id="PRU00196"/>
    </source>
</evidence>
<evidence type="ECO:0000256" key="1">
    <source>
        <dbReference type="ARBA" id="ARBA00004167"/>
    </source>
</evidence>
<dbReference type="FunFam" id="3.10.250.10:FF:000016">
    <property type="entry name" value="Scavenger receptor cysteine-rich protein type 12"/>
    <property type="match status" value="1"/>
</dbReference>
<comment type="subcellular location">
    <subcellularLocation>
        <location evidence="1">Membrane</location>
        <topology evidence="1">Single-pass membrane protein</topology>
    </subcellularLocation>
</comment>
<keyword evidence="3 11" id="KW-0732">Signal</keyword>
<proteinExistence type="predicted"/>
<accession>A0AAN9BLQ5</accession>
<keyword evidence="8" id="KW-0325">Glycoprotein</keyword>
<dbReference type="PRINTS" id="PR00258">
    <property type="entry name" value="SPERACTRCPTR"/>
</dbReference>
<dbReference type="InterPro" id="IPR042235">
    <property type="entry name" value="ZP-C_dom"/>
</dbReference>
<dbReference type="Gene3D" id="3.10.250.10">
    <property type="entry name" value="SRCR-like domain"/>
    <property type="match status" value="1"/>
</dbReference>
<sequence length="497" mass="54628">MDRFISVLLISLMLFGIFTAQYIQLDTVGNNPSSRIGLVMVRPNNNTQWGYICDDFWNQGAAQVVCKQLFGNVTIADPGLRIQYKPVVANPPNIALDDVSCAGTEATLWDCIPNLNNSWNQNNCNGNELAGVTCAIVPDPTAAGPSPQLLCNNNNMQLVYPVPWTVLPTNNQTLAVLNNVNYLTMSYASPSTSIVQDANNITYSMKVVMTYPSYGTGVALYRRYNATLACTLPRRATVQNTFLPQASITLGNQTTIGMQMIIYQNRSFQNPVTNYPYVLPMGAWMDMAVVMNTSDSRLKVVVTYCLAAPGMNPTIGQNFLFYNNKCLIRPNISATYPLANNRFGFRLQSFVFSGFNVVQLRCNAIVCLQNDTTQECDRSCSSAKPIGRRRRDTLETSNTDRTVYTIDSPWIHITNLTTTGGKTAPMSNAATASWMPPATTKSFKTHLVPALRENQADHPEHSHRLVMTLGNAASLPSVINILAPLIATLIALSLMCG</sequence>
<dbReference type="PROSITE" id="PS50287">
    <property type="entry name" value="SRCR_2"/>
    <property type="match status" value="1"/>
</dbReference>
<name>A0AAN9BLQ5_9CAEN</name>
<protein>
    <submittedName>
        <fullName evidence="14">Uncharacterized protein</fullName>
    </submittedName>
</protein>
<evidence type="ECO:0000256" key="4">
    <source>
        <dbReference type="ARBA" id="ARBA00022737"/>
    </source>
</evidence>
<dbReference type="SMART" id="SM00241">
    <property type="entry name" value="ZP"/>
    <property type="match status" value="1"/>
</dbReference>
<dbReference type="Pfam" id="PF00530">
    <property type="entry name" value="SRCR"/>
    <property type="match status" value="1"/>
</dbReference>
<dbReference type="GO" id="GO:0016020">
    <property type="term" value="C:membrane"/>
    <property type="evidence" value="ECO:0007669"/>
    <property type="project" value="UniProtKB-SubCell"/>
</dbReference>
<dbReference type="InterPro" id="IPR055355">
    <property type="entry name" value="ZP-C"/>
</dbReference>
<feature type="disulfide bond" evidence="9">
    <location>
        <begin position="101"/>
        <end position="111"/>
    </location>
</feature>
<evidence type="ECO:0000313" key="14">
    <source>
        <dbReference type="EMBL" id="KAK7107259.1"/>
    </source>
</evidence>
<keyword evidence="2 10" id="KW-0812">Transmembrane</keyword>
<evidence type="ECO:0000256" key="5">
    <source>
        <dbReference type="ARBA" id="ARBA00022989"/>
    </source>
</evidence>
<comment type="caution">
    <text evidence="9">Lacks conserved residue(s) required for the propagation of feature annotation.</text>
</comment>
<evidence type="ECO:0000256" key="3">
    <source>
        <dbReference type="ARBA" id="ARBA00022729"/>
    </source>
</evidence>
<feature type="signal peptide" evidence="11">
    <location>
        <begin position="1"/>
        <end position="20"/>
    </location>
</feature>
<reference evidence="14 15" key="1">
    <citation type="submission" date="2024-02" db="EMBL/GenBank/DDBJ databases">
        <title>Chromosome-scale genome assembly of the rough periwinkle Littorina saxatilis.</title>
        <authorList>
            <person name="De Jode A."/>
            <person name="Faria R."/>
            <person name="Formenti G."/>
            <person name="Sims Y."/>
            <person name="Smith T.P."/>
            <person name="Tracey A."/>
            <person name="Wood J.M.D."/>
            <person name="Zagrodzka Z.B."/>
            <person name="Johannesson K."/>
            <person name="Butlin R.K."/>
            <person name="Leder E.H."/>
        </authorList>
    </citation>
    <scope>NUCLEOTIDE SEQUENCE [LARGE SCALE GENOMIC DNA]</scope>
    <source>
        <strain evidence="14">Snail1</strain>
        <tissue evidence="14">Muscle</tissue>
    </source>
</reference>
<evidence type="ECO:0000256" key="2">
    <source>
        <dbReference type="ARBA" id="ARBA00022692"/>
    </source>
</evidence>
<keyword evidence="5 10" id="KW-1133">Transmembrane helix</keyword>
<dbReference type="PROSITE" id="PS51034">
    <property type="entry name" value="ZP_2"/>
    <property type="match status" value="1"/>
</dbReference>
<keyword evidence="15" id="KW-1185">Reference proteome</keyword>
<dbReference type="PANTHER" id="PTHR14002:SF43">
    <property type="entry name" value="DELTA-LIKE PROTEIN"/>
    <property type="match status" value="1"/>
</dbReference>
<keyword evidence="7 9" id="KW-1015">Disulfide bond</keyword>
<dbReference type="Pfam" id="PF00100">
    <property type="entry name" value="Zona_pellucida"/>
    <property type="match status" value="1"/>
</dbReference>
<dbReference type="InterPro" id="IPR001507">
    <property type="entry name" value="ZP_dom"/>
</dbReference>
<dbReference type="Gene3D" id="2.60.40.4100">
    <property type="entry name" value="Zona pellucida, ZP-C domain"/>
    <property type="match status" value="1"/>
</dbReference>
<keyword evidence="4" id="KW-0677">Repeat</keyword>
<evidence type="ECO:0000256" key="11">
    <source>
        <dbReference type="SAM" id="SignalP"/>
    </source>
</evidence>
<dbReference type="Proteomes" id="UP001374579">
    <property type="component" value="Unassembled WGS sequence"/>
</dbReference>